<evidence type="ECO:0000313" key="3">
    <source>
        <dbReference type="Proteomes" id="UP000038009"/>
    </source>
</evidence>
<dbReference type="EMBL" id="LJSK01000096">
    <property type="protein sequence ID" value="KPI87237.1"/>
    <property type="molecule type" value="Genomic_DNA"/>
</dbReference>
<comment type="caution">
    <text evidence="2">The sequence shown here is derived from an EMBL/GenBank/DDBJ whole genome shotgun (WGS) entry which is preliminary data.</text>
</comment>
<dbReference type="InterPro" id="IPR012340">
    <property type="entry name" value="NA-bd_OB-fold"/>
</dbReference>
<name>A0A0N0P6J5_LEPSE</name>
<gene>
    <name evidence="2" type="ORF">ABL78_3674</name>
</gene>
<sequence length="583" mass="60435">MFWVPVSGQLGANGAPPASYPMPMMSPGMVPAQPGAAVTPPTSNSALLSDPNMHSADFSASDPNNGSSNAVNVTPQPPMGASLGGGAGVPMAASFSGSTPAAGTTDPHRVYMMGASGLPVGYTPVMAPGCMPMGAVSMMPGGGYYSMAATPMAVYPPMAPSAGEFNASSSSAPLFVGAPGDFTAVSFSSIASTFSGTFSPLASSGVMWSESSDGPLRLLNSRSCRMGDAGRGYEAGVYYEGRVKRFNPVRGYGFLSATHKLIKLKDVRKNTAAKPALVRGSDALAETQGSTSTENEVKEESTKGVELKTSMSGISEDENQNPANLQALTTANTTVSAAGSGSDTPLIDIIAAAGTDVDATINLNDIVVIKGEEYVRKPVVMGDIFVHYHCLQRTPEELESEQSGTLVSLPAGARVQFKAEVFVPAKLMEEAQDSKQAAAMLNNIGIVVNEDPNLLAGAIATKKGWGYQAMNVVQLSTKHIGRSRRGHRGRFHRNSNSSTASMSSASSTRQSNTSSIGQSEQVGDGNALAPCSSHRLNIQVGMGNAQPPPPSFESATANMKYAVPTAGGMVYYPAYPSMMPKQL</sequence>
<feature type="compositionally biased region" description="Basic residues" evidence="1">
    <location>
        <begin position="479"/>
        <end position="493"/>
    </location>
</feature>
<dbReference type="OMA" id="ATANMKY"/>
<dbReference type="OrthoDB" id="422005at2759"/>
<reference evidence="2 3" key="1">
    <citation type="journal article" date="2015" name="PLoS Pathog.">
        <title>Leptomonas seymouri: Adaptations to the Dixenous Life Cycle Analyzed by Genome Sequencing, Transcriptome Profiling and Co-infection with Leishmania donovani.</title>
        <authorList>
            <person name="Kraeva N."/>
            <person name="Butenko A."/>
            <person name="Hlavacova J."/>
            <person name="Kostygov A."/>
            <person name="Myskova J."/>
            <person name="Grybchuk D."/>
            <person name="Lestinova T."/>
            <person name="Votypka J."/>
            <person name="Volf P."/>
            <person name="Opperdoes F."/>
            <person name="Flegontov P."/>
            <person name="Lukes J."/>
            <person name="Yurchenko V."/>
        </authorList>
    </citation>
    <scope>NUCLEOTIDE SEQUENCE [LARGE SCALE GENOMIC DNA]</scope>
    <source>
        <strain evidence="2 3">ATCC 30220</strain>
    </source>
</reference>
<feature type="region of interest" description="Disordered" evidence="1">
    <location>
        <begin position="278"/>
        <end position="305"/>
    </location>
</feature>
<proteinExistence type="predicted"/>
<evidence type="ECO:0000256" key="1">
    <source>
        <dbReference type="SAM" id="MobiDB-lite"/>
    </source>
</evidence>
<protein>
    <submittedName>
        <fullName evidence="2">Uncharacterized protein</fullName>
    </submittedName>
</protein>
<evidence type="ECO:0000313" key="2">
    <source>
        <dbReference type="EMBL" id="KPI87237.1"/>
    </source>
</evidence>
<dbReference type="Gene3D" id="2.40.50.140">
    <property type="entry name" value="Nucleic acid-binding proteins"/>
    <property type="match status" value="1"/>
</dbReference>
<dbReference type="VEuPathDB" id="TriTrypDB:Lsey_0096_0040"/>
<feature type="region of interest" description="Disordered" evidence="1">
    <location>
        <begin position="478"/>
        <end position="530"/>
    </location>
</feature>
<organism evidence="2 3">
    <name type="scientific">Leptomonas seymouri</name>
    <dbReference type="NCBI Taxonomy" id="5684"/>
    <lineage>
        <taxon>Eukaryota</taxon>
        <taxon>Discoba</taxon>
        <taxon>Euglenozoa</taxon>
        <taxon>Kinetoplastea</taxon>
        <taxon>Metakinetoplastina</taxon>
        <taxon>Trypanosomatida</taxon>
        <taxon>Trypanosomatidae</taxon>
        <taxon>Leishmaniinae</taxon>
        <taxon>Leptomonas</taxon>
    </lineage>
</organism>
<dbReference type="AlphaFoldDB" id="A0A0N0P6J5"/>
<feature type="region of interest" description="Disordered" evidence="1">
    <location>
        <begin position="33"/>
        <end position="85"/>
    </location>
</feature>
<feature type="compositionally biased region" description="Low complexity" evidence="1">
    <location>
        <begin position="494"/>
        <end position="515"/>
    </location>
</feature>
<feature type="compositionally biased region" description="Basic and acidic residues" evidence="1">
    <location>
        <begin position="295"/>
        <end position="305"/>
    </location>
</feature>
<dbReference type="Proteomes" id="UP000038009">
    <property type="component" value="Unassembled WGS sequence"/>
</dbReference>
<keyword evidence="3" id="KW-1185">Reference proteome</keyword>
<accession>A0A0N0P6J5</accession>
<feature type="compositionally biased region" description="Polar residues" evidence="1">
    <location>
        <begin position="61"/>
        <end position="74"/>
    </location>
</feature>